<evidence type="ECO:0000259" key="3">
    <source>
        <dbReference type="PROSITE" id="PS51841"/>
    </source>
</evidence>
<reference evidence="4 5" key="1">
    <citation type="submission" date="2020-07" db="EMBL/GenBank/DDBJ databases">
        <authorList>
            <person name="Feng X."/>
        </authorList>
    </citation>
    <scope>NUCLEOTIDE SEQUENCE [LARGE SCALE GENOMIC DNA]</scope>
    <source>
        <strain evidence="4 5">JCM23202</strain>
    </source>
</reference>
<feature type="domain" description="LTD" evidence="3">
    <location>
        <begin position="1"/>
        <end position="111"/>
    </location>
</feature>
<dbReference type="Pfam" id="PF00932">
    <property type="entry name" value="LTD"/>
    <property type="match status" value="3"/>
</dbReference>
<feature type="region of interest" description="Disordered" evidence="1">
    <location>
        <begin position="70"/>
        <end position="99"/>
    </location>
</feature>
<evidence type="ECO:0000313" key="5">
    <source>
        <dbReference type="Proteomes" id="UP000526501"/>
    </source>
</evidence>
<evidence type="ECO:0000259" key="2">
    <source>
        <dbReference type="PROSITE" id="PS50835"/>
    </source>
</evidence>
<keyword evidence="5" id="KW-1185">Reference proteome</keyword>
<dbReference type="RefSeq" id="WP_185660050.1">
    <property type="nucleotide sequence ID" value="NZ_CAWPOO010000008.1"/>
</dbReference>
<dbReference type="PROSITE" id="PS50835">
    <property type="entry name" value="IG_LIKE"/>
    <property type="match status" value="1"/>
</dbReference>
<accession>A0A7X1B696</accession>
<dbReference type="InterPro" id="IPR036415">
    <property type="entry name" value="Lamin_tail_dom_sf"/>
</dbReference>
<dbReference type="Pfam" id="PF05345">
    <property type="entry name" value="He_PIG"/>
    <property type="match status" value="1"/>
</dbReference>
<name>A0A7X1B696_9BACT</name>
<proteinExistence type="predicted"/>
<feature type="domain" description="LTD" evidence="3">
    <location>
        <begin position="847"/>
        <end position="976"/>
    </location>
</feature>
<feature type="domain" description="Ig-like" evidence="2">
    <location>
        <begin position="177"/>
        <end position="257"/>
    </location>
</feature>
<dbReference type="GO" id="GO:0005509">
    <property type="term" value="F:calcium ion binding"/>
    <property type="evidence" value="ECO:0007669"/>
    <property type="project" value="InterPro"/>
</dbReference>
<dbReference type="Proteomes" id="UP000526501">
    <property type="component" value="Unassembled WGS sequence"/>
</dbReference>
<gene>
    <name evidence="4" type="ORF">H5P27_08880</name>
</gene>
<dbReference type="Gene3D" id="2.60.40.10">
    <property type="entry name" value="Immunoglobulins"/>
    <property type="match status" value="1"/>
</dbReference>
<dbReference type="InterPro" id="IPR007110">
    <property type="entry name" value="Ig-like_dom"/>
</dbReference>
<dbReference type="EMBL" id="JACHVC010000008">
    <property type="protein sequence ID" value="MBC2606159.1"/>
    <property type="molecule type" value="Genomic_DNA"/>
</dbReference>
<dbReference type="InterPro" id="IPR014867">
    <property type="entry name" value="Spore_coat_CotH_CotH2/3/7"/>
</dbReference>
<dbReference type="InterPro" id="IPR001322">
    <property type="entry name" value="Lamin_tail_dom"/>
</dbReference>
<protein>
    <submittedName>
        <fullName evidence="4">Lamin tail domain-containing protein</fullName>
    </submittedName>
</protein>
<evidence type="ECO:0000256" key="1">
    <source>
        <dbReference type="SAM" id="MobiDB-lite"/>
    </source>
</evidence>
<dbReference type="PROSITE" id="PS51841">
    <property type="entry name" value="LTD"/>
    <property type="match status" value="4"/>
</dbReference>
<dbReference type="Gene3D" id="2.60.40.1260">
    <property type="entry name" value="Lamin Tail domain"/>
    <property type="match status" value="3"/>
</dbReference>
<dbReference type="SUPFAM" id="SSF49313">
    <property type="entry name" value="Cadherin-like"/>
    <property type="match status" value="1"/>
</dbReference>
<dbReference type="InterPro" id="IPR015919">
    <property type="entry name" value="Cadherin-like_sf"/>
</dbReference>
<feature type="domain" description="LTD" evidence="3">
    <location>
        <begin position="991"/>
        <end position="1098"/>
    </location>
</feature>
<feature type="domain" description="LTD" evidence="3">
    <location>
        <begin position="709"/>
        <end position="822"/>
    </location>
</feature>
<feature type="compositionally biased region" description="Basic and acidic residues" evidence="1">
    <location>
        <begin position="80"/>
        <end position="98"/>
    </location>
</feature>
<dbReference type="InterPro" id="IPR013783">
    <property type="entry name" value="Ig-like_fold"/>
</dbReference>
<organism evidence="4 5">
    <name type="scientific">Pelagicoccus albus</name>
    <dbReference type="NCBI Taxonomy" id="415222"/>
    <lineage>
        <taxon>Bacteria</taxon>
        <taxon>Pseudomonadati</taxon>
        <taxon>Verrucomicrobiota</taxon>
        <taxon>Opitutia</taxon>
        <taxon>Puniceicoccales</taxon>
        <taxon>Pelagicoccaceae</taxon>
        <taxon>Pelagicoccus</taxon>
    </lineage>
</organism>
<dbReference type="SUPFAM" id="SSF74853">
    <property type="entry name" value="Lamin A/C globular tail domain"/>
    <property type="match status" value="4"/>
</dbReference>
<sequence length="1459" mass="157197">MINEIMFRSGTGYPEDTSKEFIEIYNPDSESVDLSGWALTNGVDYVFPEGSSIASEGFVVVASDPSQISSASTVYGPWESGDKLSNDGEKVTLSKPDGDDWESVDSVTYADEGDWATRTYNTTDGWDWSSAANDSGASLERRVATLDSGNGQNWGSSSSTGGTPGAVNSLAVSDIAPVITKVTHSPAIPTSSDTVTVTCKLTDLEDQDLSATLYWRDASSTSPGSFSTVAMTLNENGLYEAEIGAMTDGSIVEFYVSSTDGTNSRTWPAENAVGQTTNCNYFVLDEEITGLAPSYHLILTASEEAAFQSVNRNLDTKFNLTLIATQGDDVTIRYNTAMRIRGNSSRQLTYPPLRIYMPRDNQWNDVSRFMLAPRSSPFQFVAHSMMRMAGLVASDVTPVNLRHNGAQEATYGSSGNWGLWCRVEDFNSDYLDNHFSDAESSQLYRKVSTSNWSTNYSVPSTPDGTYSGWDKQSDSAANDWSDVVAFSEKWQEVAASHFTGETAGDIASGTWDGSAFTDAEVAELNTVCDIDYLARWLACMTVLQAREQNLSTGEDDDYAAAFVYDGEYTRMYPLPHDLDTIHGFGESVIAYNSYGLYDVTEVDTLNQQGAMQSSLIYPLLPLLGDSTREGNAAFRQTYLDAIRELFGTVFNADTSETDYPTYYAFIDNHLGEWFSDENRTTIKEWMTNRQTYLLGLIGEEKIVPSVATSSASSQSSTTGDLRINEIVVSNNTLLEVDGMYPDVIELYNASSSSIDLAGYSLSDDIDDPTAYVFESGASLAANSYLLVYADGDEVDFKLSADGESLYLFDPDGTLIDSLSFGPQMADTAIARSSSDPSLWALATPSLGSANPASTALGSPAELRINEWTGNTNYLVSEDFIEIYNPTLNAVSLAGLSLTDNLAREPELYVFPDLSYLPANGFLRLDEDTLGFKLDRISDFIHLIGSNGALIDSVDITSQFADHSTGRETDGSDTWADFEIPTPGVSNATDMSTYSNLIDSLRITEILYNPSEGKDYEFIELQNMGSSTLDLSGVRIADGVEYTFPAGTTLGAEAYIVVAKDTEAFTEAHPDALDTLAAGEYTGSLSNSGEKIALLLPNPLDLNILRFEYDGGWSDLADDHGYSLVIKEGLGTEVELWDLASSWTTSGVAGGYPGGVEPPLVTSATAENATIGETYSYQITVNKTVDSYAASGLPDGLTLSSSTGLISGTPNEAGTFEIALSAAATTGTASALLTLTIASSGGLASYSWGFAPDTVDSGQPFYARINALDADGRLVEFYEGTATFSALAGSTVLVTSPQEISFEAGVFEGPLVVETIATEATLVVEDAEGISGSFQYATVQDATDSDGDGLPDYWESLYALDSAEADEDNDGQSNIAEYLSGTSPIDPNSNLKIQSDAVDSDGYINYQWQSVSARNYIVEQSVDLVDWVEAEEVLATTSELQTGRVEAAVGSKTFIRIRLE</sequence>
<dbReference type="Pfam" id="PF08757">
    <property type="entry name" value="CotH"/>
    <property type="match status" value="1"/>
</dbReference>
<evidence type="ECO:0000313" key="4">
    <source>
        <dbReference type="EMBL" id="MBC2606159.1"/>
    </source>
</evidence>
<comment type="caution">
    <text evidence="4">The sequence shown here is derived from an EMBL/GenBank/DDBJ whole genome shotgun (WGS) entry which is preliminary data.</text>
</comment>
<dbReference type="GO" id="GO:0016020">
    <property type="term" value="C:membrane"/>
    <property type="evidence" value="ECO:0007669"/>
    <property type="project" value="InterPro"/>
</dbReference>